<dbReference type="InterPro" id="IPR011008">
    <property type="entry name" value="Dimeric_a/b-barrel"/>
</dbReference>
<dbReference type="PROSITE" id="PS51725">
    <property type="entry name" value="ABM"/>
    <property type="match status" value="1"/>
</dbReference>
<dbReference type="RefSeq" id="WP_382399489.1">
    <property type="nucleotide sequence ID" value="NZ_JBHSWH010000001.1"/>
</dbReference>
<dbReference type="PANTHER" id="PTHR33336:SF15">
    <property type="entry name" value="ABM DOMAIN-CONTAINING PROTEIN"/>
    <property type="match status" value="1"/>
</dbReference>
<keyword evidence="2" id="KW-0560">Oxidoreductase</keyword>
<dbReference type="InterPro" id="IPR007138">
    <property type="entry name" value="ABM_dom"/>
</dbReference>
<comment type="caution">
    <text evidence="2">The sequence shown here is derived from an EMBL/GenBank/DDBJ whole genome shotgun (WGS) entry which is preliminary data.</text>
</comment>
<reference evidence="3" key="1">
    <citation type="journal article" date="2019" name="Int. J. Syst. Evol. Microbiol.">
        <title>The Global Catalogue of Microorganisms (GCM) 10K type strain sequencing project: providing services to taxonomists for standard genome sequencing and annotation.</title>
        <authorList>
            <consortium name="The Broad Institute Genomics Platform"/>
            <consortium name="The Broad Institute Genome Sequencing Center for Infectious Disease"/>
            <person name="Wu L."/>
            <person name="Ma J."/>
        </authorList>
    </citation>
    <scope>NUCLEOTIDE SEQUENCE [LARGE SCALE GENOMIC DNA]</scope>
    <source>
        <strain evidence="3">CCUG 58127</strain>
    </source>
</reference>
<organism evidence="2 3">
    <name type="scientific">Flexivirga alba</name>
    <dbReference type="NCBI Taxonomy" id="702742"/>
    <lineage>
        <taxon>Bacteria</taxon>
        <taxon>Bacillati</taxon>
        <taxon>Actinomycetota</taxon>
        <taxon>Actinomycetes</taxon>
        <taxon>Micrococcales</taxon>
        <taxon>Dermacoccaceae</taxon>
        <taxon>Flexivirga</taxon>
    </lineage>
</organism>
<dbReference type="Proteomes" id="UP001596298">
    <property type="component" value="Unassembled WGS sequence"/>
</dbReference>
<dbReference type="EMBL" id="JBHSWH010000001">
    <property type="protein sequence ID" value="MFC6704868.1"/>
    <property type="molecule type" value="Genomic_DNA"/>
</dbReference>
<dbReference type="GO" id="GO:0004497">
    <property type="term" value="F:monooxygenase activity"/>
    <property type="evidence" value="ECO:0007669"/>
    <property type="project" value="UniProtKB-KW"/>
</dbReference>
<protein>
    <submittedName>
        <fullName evidence="2">Quinol monooxygenase</fullName>
        <ecNumber evidence="2">1.-.-.-</ecNumber>
    </submittedName>
</protein>
<keyword evidence="2" id="KW-0503">Monooxygenase</keyword>
<dbReference type="Pfam" id="PF03992">
    <property type="entry name" value="ABM"/>
    <property type="match status" value="1"/>
</dbReference>
<evidence type="ECO:0000313" key="2">
    <source>
        <dbReference type="EMBL" id="MFC6704868.1"/>
    </source>
</evidence>
<dbReference type="SUPFAM" id="SSF54909">
    <property type="entry name" value="Dimeric alpha+beta barrel"/>
    <property type="match status" value="1"/>
</dbReference>
<dbReference type="Gene3D" id="3.30.70.100">
    <property type="match status" value="1"/>
</dbReference>
<feature type="domain" description="ABM" evidence="1">
    <location>
        <begin position="4"/>
        <end position="93"/>
    </location>
</feature>
<name>A0ABW2AD96_9MICO</name>
<dbReference type="InterPro" id="IPR050744">
    <property type="entry name" value="AI-2_Isomerase_LsrG"/>
</dbReference>
<evidence type="ECO:0000313" key="3">
    <source>
        <dbReference type="Proteomes" id="UP001596298"/>
    </source>
</evidence>
<proteinExistence type="predicted"/>
<keyword evidence="3" id="KW-1185">Reference proteome</keyword>
<sequence length="97" mass="10170">MTDIAVTAIITAKPGSESAVQAALTALVEPTRAEPGCVDYQLAVSSVDPAVFITTERWRTSSDVEAHLETEHVKTALDTAGEHLAVPPAIHPLTPLA</sequence>
<accession>A0ABW2AD96</accession>
<evidence type="ECO:0000259" key="1">
    <source>
        <dbReference type="PROSITE" id="PS51725"/>
    </source>
</evidence>
<dbReference type="PANTHER" id="PTHR33336">
    <property type="entry name" value="QUINOL MONOOXYGENASE YGIN-RELATED"/>
    <property type="match status" value="1"/>
</dbReference>
<gene>
    <name evidence="2" type="ORF">ACFQDH_06200</name>
</gene>
<dbReference type="EC" id="1.-.-.-" evidence="2"/>